<evidence type="ECO:0000313" key="2">
    <source>
        <dbReference type="EMBL" id="KAK9180670.1"/>
    </source>
</evidence>
<dbReference type="EMBL" id="JBCGBO010000024">
    <property type="protein sequence ID" value="KAK9180670.1"/>
    <property type="molecule type" value="Genomic_DNA"/>
</dbReference>
<reference evidence="2 3" key="1">
    <citation type="submission" date="2024-05" db="EMBL/GenBank/DDBJ databases">
        <title>Haplotype-resolved chromosome-level genome assembly of Huyou (Citrus changshanensis).</title>
        <authorList>
            <person name="Miao C."/>
            <person name="Chen W."/>
            <person name="Wu Y."/>
            <person name="Wang L."/>
            <person name="Zhao S."/>
            <person name="Grierson D."/>
            <person name="Xu C."/>
            <person name="Chen K."/>
        </authorList>
    </citation>
    <scope>NUCLEOTIDE SEQUENCE [LARGE SCALE GENOMIC DNA]</scope>
    <source>
        <strain evidence="2">01-14</strain>
        <tissue evidence="2">Leaf</tissue>
    </source>
</reference>
<feature type="compositionally biased region" description="Basic and acidic residues" evidence="1">
    <location>
        <begin position="662"/>
        <end position="683"/>
    </location>
</feature>
<dbReference type="PANTHER" id="PTHR35746">
    <property type="entry name" value="PENTATRICOPEPTIDE REPEAT (PPR) SUPERFAMILY PROTEIN"/>
    <property type="match status" value="1"/>
</dbReference>
<feature type="region of interest" description="Disordered" evidence="1">
    <location>
        <begin position="718"/>
        <end position="778"/>
    </location>
</feature>
<comment type="caution">
    <text evidence="2">The sequence shown here is derived from an EMBL/GenBank/DDBJ whole genome shotgun (WGS) entry which is preliminary data.</text>
</comment>
<accession>A0AAP0LR78</accession>
<proteinExistence type="predicted"/>
<dbReference type="Proteomes" id="UP001428341">
    <property type="component" value="Unassembled WGS sequence"/>
</dbReference>
<feature type="region of interest" description="Disordered" evidence="1">
    <location>
        <begin position="1"/>
        <end position="27"/>
    </location>
</feature>
<evidence type="ECO:0000256" key="1">
    <source>
        <dbReference type="SAM" id="MobiDB-lite"/>
    </source>
</evidence>
<feature type="region of interest" description="Disordered" evidence="1">
    <location>
        <begin position="958"/>
        <end position="1039"/>
    </location>
</feature>
<dbReference type="AlphaFoldDB" id="A0AAP0LR78"/>
<organism evidence="2 3">
    <name type="scientific">Citrus x changshan-huyou</name>
    <dbReference type="NCBI Taxonomy" id="2935761"/>
    <lineage>
        <taxon>Eukaryota</taxon>
        <taxon>Viridiplantae</taxon>
        <taxon>Streptophyta</taxon>
        <taxon>Embryophyta</taxon>
        <taxon>Tracheophyta</taxon>
        <taxon>Spermatophyta</taxon>
        <taxon>Magnoliopsida</taxon>
        <taxon>eudicotyledons</taxon>
        <taxon>Gunneridae</taxon>
        <taxon>Pentapetalae</taxon>
        <taxon>rosids</taxon>
        <taxon>malvids</taxon>
        <taxon>Sapindales</taxon>
        <taxon>Rutaceae</taxon>
        <taxon>Aurantioideae</taxon>
        <taxon>Citrus</taxon>
    </lineage>
</organism>
<gene>
    <name evidence="2" type="ORF">WN944_023804</name>
</gene>
<feature type="region of interest" description="Disordered" evidence="1">
    <location>
        <begin position="662"/>
        <end position="690"/>
    </location>
</feature>
<protein>
    <submittedName>
        <fullName evidence="2">Uncharacterized protein</fullName>
    </submittedName>
</protein>
<name>A0AAP0LR78_9ROSI</name>
<feature type="region of interest" description="Disordered" evidence="1">
    <location>
        <begin position="62"/>
        <end position="98"/>
    </location>
</feature>
<feature type="compositionally biased region" description="Polar residues" evidence="1">
    <location>
        <begin position="209"/>
        <end position="224"/>
    </location>
</feature>
<feature type="compositionally biased region" description="Polar residues" evidence="1">
    <location>
        <begin position="763"/>
        <end position="776"/>
    </location>
</feature>
<sequence>MDNQQQDHNNTASGVAHESHGHLCPKCGWPFPNPHPSAKQRRAHKRHCGTIQGYTLYVDMDVDPTLSDDDLPKTPSPKLVGKSDCEKPSGGIGEKSNRSVDELFSDAVTEFSDSGFSPGIEERPKDATVAATDVRKSSEKDLTVFYSFKDNAITGAEILPSVLKEQDKELLTYSRRNHTRSKRPTIPLAQGQPDTLSEESERNTDVIEPSSNSTFSGQKQNSEVPENATALPGSNLVSQVNVSSTTEESAGEVMREGLMKDVGQETDANGSGKIDSDENVVPFLDSEYPDQTSKAESKCQEIKKKSTDPMPAAEVVLSKEEHGVETTSKICLGDPVPGNESAKLSDAADTTQKKLGAEQGLDFTSSVDSNESFSGKERGNENVYELSVPADIPVVDHAEMMLEGFKGHKGLKLRQHVTLDNERVYEPSVPADITVVDHAERMHEDFKGHKDVKLHQPVTLDSCEIVTEKKNDAEDCLSAVSKGSASDVHAVEDIHFLKGSLPVAEKTSTKEENDEPQIKLTCKEGSDELGVSAAAAPIGMEKSNTVSSMEKPSDVSDDSLRISVQETAVKVLSEVNPIVAQSEADVVSSHDTSHVNSASETCNVVEKNERERVKEDYFAKNIITTDSASDLPDFQANLTTNIHESNDAGDHEKGKIKKCDGMAVESKEEPSEGKLLLESKTVSETDDNLPEAPVVAKDVRDVSLMKLSQTKLTDISGVSDTQDVPKQLEVSDSDKAQGGYDANHGRNIDSEERTSVGHATKASLLSPSDTESSMQGSVAVDDNHAVEQGIGRSGINQSLQGENDDNNFVKHQFDASAVDVSVDSLSQTDSLEGNWGSISVLSTQSVDAENLSSSDNLASAEAKKLNSKKLETATERQHSEKSDVFEAPSFMTLVEPGSGSDEKAAVSNIETAQNLEQQKAPSQAGWFPTLTHVVNDSQGRKKNEERIAKVTNWSTGKQHTPLKSLLGEANLETKPKSPKPKENKAPVIQKDETAAKDNGAVPMTVSAILGPEVPPAEPAKRETGKEANSPARYPADIKREKRKVKGRPYWVQFVCCSSIN</sequence>
<dbReference type="PANTHER" id="PTHR35746:SF1">
    <property type="entry name" value="PENTATRICOPEPTIDE REPEAT (PPR) SUPERFAMILY PROTEIN"/>
    <property type="match status" value="1"/>
</dbReference>
<feature type="compositionally biased region" description="Basic and acidic residues" evidence="1">
    <location>
        <begin position="971"/>
        <end position="995"/>
    </location>
</feature>
<feature type="region of interest" description="Disordered" evidence="1">
    <location>
        <begin position="174"/>
        <end position="235"/>
    </location>
</feature>
<feature type="compositionally biased region" description="Polar residues" evidence="1">
    <location>
        <begin position="1"/>
        <end position="13"/>
    </location>
</feature>
<keyword evidence="3" id="KW-1185">Reference proteome</keyword>
<feature type="region of interest" description="Disordered" evidence="1">
    <location>
        <begin position="329"/>
        <end position="351"/>
    </location>
</feature>
<evidence type="ECO:0000313" key="3">
    <source>
        <dbReference type="Proteomes" id="UP001428341"/>
    </source>
</evidence>
<feature type="compositionally biased region" description="Basic and acidic residues" evidence="1">
    <location>
        <begin position="743"/>
        <end position="755"/>
    </location>
</feature>